<feature type="region of interest" description="Disordered" evidence="8">
    <location>
        <begin position="86"/>
        <end position="117"/>
    </location>
</feature>
<evidence type="ECO:0000256" key="5">
    <source>
        <dbReference type="ARBA" id="ARBA00022692"/>
    </source>
</evidence>
<keyword evidence="7 9" id="KW-0472">Membrane</keyword>
<comment type="similarity">
    <text evidence="2">Belongs to the CPA3 antiporters (TC 2.A.63) subunit F family.</text>
</comment>
<dbReference type="GO" id="GO:0005886">
    <property type="term" value="C:plasma membrane"/>
    <property type="evidence" value="ECO:0007669"/>
    <property type="project" value="UniProtKB-SubCell"/>
</dbReference>
<evidence type="ECO:0000256" key="6">
    <source>
        <dbReference type="ARBA" id="ARBA00022989"/>
    </source>
</evidence>
<dbReference type="RefSeq" id="WP_353648057.1">
    <property type="nucleotide sequence ID" value="NZ_CP159218.1"/>
</dbReference>
<dbReference type="PANTHER" id="PTHR34702:SF1">
    <property type="entry name" value="NA(+)_H(+) ANTIPORTER SUBUNIT F"/>
    <property type="match status" value="1"/>
</dbReference>
<feature type="compositionally biased region" description="Low complexity" evidence="8">
    <location>
        <begin position="98"/>
        <end position="107"/>
    </location>
</feature>
<evidence type="ECO:0000256" key="7">
    <source>
        <dbReference type="ARBA" id="ARBA00023136"/>
    </source>
</evidence>
<evidence type="ECO:0000256" key="3">
    <source>
        <dbReference type="ARBA" id="ARBA00022448"/>
    </source>
</evidence>
<reference evidence="10" key="1">
    <citation type="submission" date="2024-05" db="EMBL/GenBank/DDBJ databases">
        <authorList>
            <person name="Cai S.Y."/>
            <person name="Jin L.M."/>
            <person name="Li H.R."/>
        </authorList>
    </citation>
    <scope>NUCLEOTIDE SEQUENCE</scope>
    <source>
        <strain evidence="10">A5-74</strain>
    </source>
</reference>
<gene>
    <name evidence="10" type="ORF">ABLG96_14430</name>
</gene>
<sequence>MTVMTVTAIVAGALFAIGAVTATVRLRRGPGALDRAAALDVLLAITVGVIMLAAALSRSSVTLVVGVVVALLGFLGTASLARLLPREATRGRTPPPDAAATAPTADDPATDVEREGR</sequence>
<proteinExistence type="inferred from homology"/>
<keyword evidence="5 9" id="KW-0812">Transmembrane</keyword>
<feature type="transmembrane region" description="Helical" evidence="9">
    <location>
        <begin position="36"/>
        <end position="57"/>
    </location>
</feature>
<evidence type="ECO:0000256" key="4">
    <source>
        <dbReference type="ARBA" id="ARBA00022475"/>
    </source>
</evidence>
<keyword evidence="4" id="KW-1003">Cell membrane</keyword>
<evidence type="ECO:0000256" key="9">
    <source>
        <dbReference type="SAM" id="Phobius"/>
    </source>
</evidence>
<dbReference type="Pfam" id="PF04066">
    <property type="entry name" value="MrpF_PhaF"/>
    <property type="match status" value="1"/>
</dbReference>
<organism evidence="10">
    <name type="scientific">Nakamurella sp. A5-74</name>
    <dbReference type="NCBI Taxonomy" id="3158264"/>
    <lineage>
        <taxon>Bacteria</taxon>
        <taxon>Bacillati</taxon>
        <taxon>Actinomycetota</taxon>
        <taxon>Actinomycetes</taxon>
        <taxon>Nakamurellales</taxon>
        <taxon>Nakamurellaceae</taxon>
        <taxon>Nakamurella</taxon>
    </lineage>
</organism>
<comment type="subcellular location">
    <subcellularLocation>
        <location evidence="1">Cell membrane</location>
        <topology evidence="1">Multi-pass membrane protein</topology>
    </subcellularLocation>
</comment>
<dbReference type="InterPro" id="IPR007208">
    <property type="entry name" value="MrpF/PhaF-like"/>
</dbReference>
<evidence type="ECO:0000313" key="10">
    <source>
        <dbReference type="EMBL" id="XCG62442.1"/>
    </source>
</evidence>
<evidence type="ECO:0000256" key="8">
    <source>
        <dbReference type="SAM" id="MobiDB-lite"/>
    </source>
</evidence>
<protein>
    <submittedName>
        <fullName evidence="10">Monovalent cation/H+ antiporter complex subunit F</fullName>
    </submittedName>
</protein>
<feature type="transmembrane region" description="Helical" evidence="9">
    <location>
        <begin position="6"/>
        <end position="24"/>
    </location>
</feature>
<dbReference type="PANTHER" id="PTHR34702">
    <property type="entry name" value="NA(+)/H(+) ANTIPORTER SUBUNIT F1"/>
    <property type="match status" value="1"/>
</dbReference>
<name>A0AAU8DMJ9_9ACTN</name>
<evidence type="ECO:0000256" key="2">
    <source>
        <dbReference type="ARBA" id="ARBA00009212"/>
    </source>
</evidence>
<feature type="transmembrane region" description="Helical" evidence="9">
    <location>
        <begin position="63"/>
        <end position="84"/>
    </location>
</feature>
<evidence type="ECO:0000256" key="1">
    <source>
        <dbReference type="ARBA" id="ARBA00004651"/>
    </source>
</evidence>
<accession>A0AAU8DMJ9</accession>
<dbReference type="AlphaFoldDB" id="A0AAU8DMJ9"/>
<dbReference type="GO" id="GO:0015385">
    <property type="term" value="F:sodium:proton antiporter activity"/>
    <property type="evidence" value="ECO:0007669"/>
    <property type="project" value="TreeGrafter"/>
</dbReference>
<keyword evidence="3" id="KW-0813">Transport</keyword>
<dbReference type="EMBL" id="CP159218">
    <property type="protein sequence ID" value="XCG62442.1"/>
    <property type="molecule type" value="Genomic_DNA"/>
</dbReference>
<keyword evidence="6 9" id="KW-1133">Transmembrane helix</keyword>